<proteinExistence type="predicted"/>
<keyword evidence="2" id="KW-1185">Reference proteome</keyword>
<accession>A0ABU6R322</accession>
<dbReference type="EMBL" id="JASCZI010030211">
    <property type="protein sequence ID" value="MED6118286.1"/>
    <property type="molecule type" value="Genomic_DNA"/>
</dbReference>
<organism evidence="1 2">
    <name type="scientific">Stylosanthes scabra</name>
    <dbReference type="NCBI Taxonomy" id="79078"/>
    <lineage>
        <taxon>Eukaryota</taxon>
        <taxon>Viridiplantae</taxon>
        <taxon>Streptophyta</taxon>
        <taxon>Embryophyta</taxon>
        <taxon>Tracheophyta</taxon>
        <taxon>Spermatophyta</taxon>
        <taxon>Magnoliopsida</taxon>
        <taxon>eudicotyledons</taxon>
        <taxon>Gunneridae</taxon>
        <taxon>Pentapetalae</taxon>
        <taxon>rosids</taxon>
        <taxon>fabids</taxon>
        <taxon>Fabales</taxon>
        <taxon>Fabaceae</taxon>
        <taxon>Papilionoideae</taxon>
        <taxon>50 kb inversion clade</taxon>
        <taxon>dalbergioids sensu lato</taxon>
        <taxon>Dalbergieae</taxon>
        <taxon>Pterocarpus clade</taxon>
        <taxon>Stylosanthes</taxon>
    </lineage>
</organism>
<gene>
    <name evidence="1" type="ORF">PIB30_001518</name>
</gene>
<evidence type="ECO:0000313" key="2">
    <source>
        <dbReference type="Proteomes" id="UP001341840"/>
    </source>
</evidence>
<reference evidence="1 2" key="1">
    <citation type="journal article" date="2023" name="Plants (Basel)">
        <title>Bridging the Gap: Combining Genomics and Transcriptomics Approaches to Understand Stylosanthes scabra, an Orphan Legume from the Brazilian Caatinga.</title>
        <authorList>
            <person name="Ferreira-Neto J.R.C."/>
            <person name="da Silva M.D."/>
            <person name="Binneck E."/>
            <person name="de Melo N.F."/>
            <person name="da Silva R.H."/>
            <person name="de Melo A.L.T.M."/>
            <person name="Pandolfi V."/>
            <person name="Bustamante F.O."/>
            <person name="Brasileiro-Vidal A.C."/>
            <person name="Benko-Iseppon A.M."/>
        </authorList>
    </citation>
    <scope>NUCLEOTIDE SEQUENCE [LARGE SCALE GENOMIC DNA]</scope>
    <source>
        <tissue evidence="1">Leaves</tissue>
    </source>
</reference>
<dbReference type="Proteomes" id="UP001341840">
    <property type="component" value="Unassembled WGS sequence"/>
</dbReference>
<protein>
    <submittedName>
        <fullName evidence="1">Uncharacterized protein</fullName>
    </submittedName>
</protein>
<sequence length="124" mass="13701">MKKIVHTSPLGPTYNGPPTLFDLCTWNPDLCGRMSRRVGRPVHTVEELYRLRHTSTSELIRTSNPTWGSVGGSYTYGKPTHATQRQFTHVASECLAGTPPTRSSGGLLRLRFGLIEKQASGFLT</sequence>
<comment type="caution">
    <text evidence="1">The sequence shown here is derived from an EMBL/GenBank/DDBJ whole genome shotgun (WGS) entry which is preliminary data.</text>
</comment>
<evidence type="ECO:0000313" key="1">
    <source>
        <dbReference type="EMBL" id="MED6118286.1"/>
    </source>
</evidence>
<name>A0ABU6R322_9FABA</name>